<dbReference type="EMBL" id="LGAA01000018">
    <property type="protein sequence ID" value="KPD02614.1"/>
    <property type="molecule type" value="Genomic_DNA"/>
</dbReference>
<reference evidence="1 2" key="1">
    <citation type="submission" date="2015-07" db="EMBL/GenBank/DDBJ databases">
        <title>ATOL: Assembling a taxonomically balanced genome-scale reconstruction of the evolutionary history of the Enterobacteriaceae.</title>
        <authorList>
            <person name="Plunkett G.III."/>
            <person name="Neeno-Eckwall E.C."/>
            <person name="Glasner J.D."/>
            <person name="Perna N.T."/>
        </authorList>
    </citation>
    <scope>NUCLEOTIDE SEQUENCE [LARGE SCALE GENOMIC DNA]</scope>
    <source>
        <strain evidence="1 2">ATCC 35017</strain>
    </source>
</reference>
<keyword evidence="2" id="KW-1185">Reference proteome</keyword>
<dbReference type="Proteomes" id="UP000053226">
    <property type="component" value="Unassembled WGS sequence"/>
</dbReference>
<gene>
    <name evidence="1" type="ORF">M992_1769</name>
</gene>
<dbReference type="InterPro" id="IPR036687">
    <property type="entry name" value="DinI-like_sf"/>
</dbReference>
<accession>A0A0N0Z8E6</accession>
<dbReference type="SUPFAM" id="SSF54857">
    <property type="entry name" value="DNA damage-inducible protein DinI"/>
    <property type="match status" value="1"/>
</dbReference>
<protein>
    <submittedName>
        <fullName evidence="1">Uncharacterized protein</fullName>
    </submittedName>
</protein>
<dbReference type="OrthoDB" id="6457632at2"/>
<evidence type="ECO:0000313" key="2">
    <source>
        <dbReference type="Proteomes" id="UP000053226"/>
    </source>
</evidence>
<name>A0A0N0Z8E6_9GAMM</name>
<dbReference type="RefSeq" id="WP_053908188.1">
    <property type="nucleotide sequence ID" value="NZ_CAWMUS010000018.1"/>
</dbReference>
<comment type="caution">
    <text evidence="1">The sequence shown here is derived from an EMBL/GenBank/DDBJ whole genome shotgun (WGS) entry which is preliminary data.</text>
</comment>
<dbReference type="AlphaFoldDB" id="A0A0N0Z8E6"/>
<sequence>MEIKIKVADDSVQNLTQPAYDAYIAELTARVKEVYPSSNLLITHDVGPTIFTTHGFHDDDEARIVLHEILEDVHQHGHWLKK</sequence>
<proteinExistence type="predicted"/>
<evidence type="ECO:0000313" key="1">
    <source>
        <dbReference type="EMBL" id="KPD02614.1"/>
    </source>
</evidence>
<organism evidence="1 2">
    <name type="scientific">Moellerella wisconsensis ATCC 35017</name>
    <dbReference type="NCBI Taxonomy" id="1354267"/>
    <lineage>
        <taxon>Bacteria</taxon>
        <taxon>Pseudomonadati</taxon>
        <taxon>Pseudomonadota</taxon>
        <taxon>Gammaproteobacteria</taxon>
        <taxon>Enterobacterales</taxon>
        <taxon>Morganellaceae</taxon>
        <taxon>Moellerella</taxon>
    </lineage>
</organism>